<keyword evidence="5" id="KW-1185">Reference proteome</keyword>
<sequence>MDAALHNRTDQSMPPRVAHLLEVARAEFVAEGFDGVSIDAIARKGGVSKETIYRHFPDKQALFTASLEEMANHFTARAEAIVRSGHASAMPAAEELAGLAEAILDAACGGGLLSPSWLAAGLGTRLPAFAAELQAAQAARMEPVREALADIARSKGLARAISIDDALDFGSLSVEGSALLMGFAPPPAERRKVLVARVAALFEHGVLALPPGTPVPERASEAAAKAPPGREHPTHLRRLLEVAAEHFLREGFEAASLGEIGAEAKVGRGTLYRHFASKAGLFDAVLRHLAAQVAETARPPELPASADVRSMADYLAQATLHLTGPASVALHRVAISASRREPALARTVHDTVRAPWVGPLAEWITRLAGHPDADWLARQGVVLAMQGNRAISAGGGPQGDALSAHALRAAKLFLHGLGG</sequence>
<evidence type="ECO:0000256" key="1">
    <source>
        <dbReference type="ARBA" id="ARBA00023125"/>
    </source>
</evidence>
<dbReference type="InterPro" id="IPR001647">
    <property type="entry name" value="HTH_TetR"/>
</dbReference>
<dbReference type="PROSITE" id="PS01081">
    <property type="entry name" value="HTH_TETR_1"/>
    <property type="match status" value="1"/>
</dbReference>
<evidence type="ECO:0000313" key="5">
    <source>
        <dbReference type="Proteomes" id="UP000600799"/>
    </source>
</evidence>
<feature type="DNA-binding region" description="H-T-H motif" evidence="2">
    <location>
        <begin position="37"/>
        <end position="56"/>
    </location>
</feature>
<evidence type="ECO:0000313" key="4">
    <source>
        <dbReference type="EMBL" id="MBF9149730.1"/>
    </source>
</evidence>
<keyword evidence="1 2" id="KW-0238">DNA-binding</keyword>
<reference evidence="4 5" key="1">
    <citation type="submission" date="2020-11" db="EMBL/GenBank/DDBJ databases">
        <title>The genome sequence of Novosphingobium sp. 1Y9A.</title>
        <authorList>
            <person name="Liu Y."/>
        </authorList>
    </citation>
    <scope>NUCLEOTIDE SEQUENCE [LARGE SCALE GENOMIC DNA]</scope>
    <source>
        <strain evidence="4 5">1Y9A</strain>
    </source>
</reference>
<gene>
    <name evidence="4" type="ORF">I2488_01815</name>
</gene>
<dbReference type="PRINTS" id="PR00455">
    <property type="entry name" value="HTHTETR"/>
</dbReference>
<protein>
    <submittedName>
        <fullName evidence="4">TetR/AcrR family transcriptional regulator</fullName>
    </submittedName>
</protein>
<name>A0ABS0HBS0_9SPHN</name>
<feature type="domain" description="HTH tetR-type" evidence="3">
    <location>
        <begin position="14"/>
        <end position="74"/>
    </location>
</feature>
<organism evidence="4 5">
    <name type="scientific">Novosphingobium jiangmenense</name>
    <dbReference type="NCBI Taxonomy" id="2791981"/>
    <lineage>
        <taxon>Bacteria</taxon>
        <taxon>Pseudomonadati</taxon>
        <taxon>Pseudomonadota</taxon>
        <taxon>Alphaproteobacteria</taxon>
        <taxon>Sphingomonadales</taxon>
        <taxon>Sphingomonadaceae</taxon>
        <taxon>Novosphingobium</taxon>
    </lineage>
</organism>
<feature type="domain" description="HTH tetR-type" evidence="3">
    <location>
        <begin position="233"/>
        <end position="293"/>
    </location>
</feature>
<dbReference type="InterPro" id="IPR023772">
    <property type="entry name" value="DNA-bd_HTH_TetR-type_CS"/>
</dbReference>
<dbReference type="Pfam" id="PF00440">
    <property type="entry name" value="TetR_N"/>
    <property type="match status" value="2"/>
</dbReference>
<dbReference type="Gene3D" id="1.10.357.10">
    <property type="entry name" value="Tetracycline Repressor, domain 2"/>
    <property type="match status" value="2"/>
</dbReference>
<comment type="caution">
    <text evidence="4">The sequence shown here is derived from an EMBL/GenBank/DDBJ whole genome shotgun (WGS) entry which is preliminary data.</text>
</comment>
<dbReference type="InterPro" id="IPR050109">
    <property type="entry name" value="HTH-type_TetR-like_transc_reg"/>
</dbReference>
<dbReference type="SUPFAM" id="SSF46689">
    <property type="entry name" value="Homeodomain-like"/>
    <property type="match status" value="2"/>
</dbReference>
<dbReference type="Proteomes" id="UP000600799">
    <property type="component" value="Unassembled WGS sequence"/>
</dbReference>
<evidence type="ECO:0000259" key="3">
    <source>
        <dbReference type="PROSITE" id="PS50977"/>
    </source>
</evidence>
<accession>A0ABS0HBS0</accession>
<dbReference type="EMBL" id="JADQDC010000001">
    <property type="protein sequence ID" value="MBF9149730.1"/>
    <property type="molecule type" value="Genomic_DNA"/>
</dbReference>
<dbReference type="InterPro" id="IPR009057">
    <property type="entry name" value="Homeodomain-like_sf"/>
</dbReference>
<dbReference type="PANTHER" id="PTHR30055">
    <property type="entry name" value="HTH-TYPE TRANSCRIPTIONAL REGULATOR RUTR"/>
    <property type="match status" value="1"/>
</dbReference>
<dbReference type="PROSITE" id="PS50977">
    <property type="entry name" value="HTH_TETR_2"/>
    <property type="match status" value="2"/>
</dbReference>
<feature type="DNA-binding region" description="H-T-H motif" evidence="2">
    <location>
        <begin position="256"/>
        <end position="275"/>
    </location>
</feature>
<dbReference type="PANTHER" id="PTHR30055:SF146">
    <property type="entry name" value="HTH-TYPE TRANSCRIPTIONAL DUAL REGULATOR CECR"/>
    <property type="match status" value="1"/>
</dbReference>
<proteinExistence type="predicted"/>
<evidence type="ECO:0000256" key="2">
    <source>
        <dbReference type="PROSITE-ProRule" id="PRU00335"/>
    </source>
</evidence>